<dbReference type="PANTHER" id="PTHR47963">
    <property type="entry name" value="DEAD-BOX ATP-DEPENDENT RNA HELICASE 47, MITOCHONDRIAL"/>
    <property type="match status" value="1"/>
</dbReference>
<feature type="domain" description="HD Cas3-type" evidence="10">
    <location>
        <begin position="9"/>
        <end position="198"/>
    </location>
</feature>
<dbReference type="GO" id="GO:0005524">
    <property type="term" value="F:ATP binding"/>
    <property type="evidence" value="ECO:0007669"/>
    <property type="project" value="UniProtKB-KW"/>
</dbReference>
<evidence type="ECO:0000256" key="4">
    <source>
        <dbReference type="ARBA" id="ARBA00022723"/>
    </source>
</evidence>
<evidence type="ECO:0000256" key="3">
    <source>
        <dbReference type="ARBA" id="ARBA00022722"/>
    </source>
</evidence>
<keyword evidence="4" id="KW-0479">Metal-binding</keyword>
<accession>A0A7Y8VS72</accession>
<evidence type="ECO:0000256" key="9">
    <source>
        <dbReference type="ARBA" id="ARBA00023118"/>
    </source>
</evidence>
<dbReference type="InterPro" id="IPR050547">
    <property type="entry name" value="DEAD_box_RNA_helicases"/>
</dbReference>
<dbReference type="Proteomes" id="UP000526307">
    <property type="component" value="Unassembled WGS sequence"/>
</dbReference>
<evidence type="ECO:0000256" key="5">
    <source>
        <dbReference type="ARBA" id="ARBA00022741"/>
    </source>
</evidence>
<dbReference type="PROSITE" id="PS51643">
    <property type="entry name" value="HD_CAS3"/>
    <property type="match status" value="1"/>
</dbReference>
<organism evidence="11 12">
    <name type="scientific">Mogibacterium timidum</name>
    <dbReference type="NCBI Taxonomy" id="35519"/>
    <lineage>
        <taxon>Bacteria</taxon>
        <taxon>Bacillati</taxon>
        <taxon>Bacillota</taxon>
        <taxon>Clostridia</taxon>
        <taxon>Peptostreptococcales</taxon>
        <taxon>Anaerovoracaceae</taxon>
        <taxon>Mogibacterium</taxon>
    </lineage>
</organism>
<dbReference type="InterPro" id="IPR038257">
    <property type="entry name" value="CRISPR-assoc_Cas3_HD_sf"/>
</dbReference>
<comment type="similarity">
    <text evidence="1">In the N-terminal section; belongs to the CRISPR-associated nuclease Cas3-HD family.</text>
</comment>
<proteinExistence type="inferred from homology"/>
<dbReference type="PANTHER" id="PTHR47963:SF9">
    <property type="entry name" value="CRISPR-ASSOCIATED ENDONUCLEASE_HELICASE CAS3"/>
    <property type="match status" value="1"/>
</dbReference>
<comment type="similarity">
    <text evidence="2">In the central section; belongs to the CRISPR-associated helicase Cas3 family.</text>
</comment>
<keyword evidence="12" id="KW-1185">Reference proteome</keyword>
<evidence type="ECO:0000256" key="7">
    <source>
        <dbReference type="ARBA" id="ARBA00022806"/>
    </source>
</evidence>
<dbReference type="GO" id="GO:0046872">
    <property type="term" value="F:metal ion binding"/>
    <property type="evidence" value="ECO:0007669"/>
    <property type="project" value="UniProtKB-KW"/>
</dbReference>
<comment type="caution">
    <text evidence="11">The sequence shown here is derived from an EMBL/GenBank/DDBJ whole genome shotgun (WGS) entry which is preliminary data.</text>
</comment>
<dbReference type="GO" id="GO:0003724">
    <property type="term" value="F:RNA helicase activity"/>
    <property type="evidence" value="ECO:0007669"/>
    <property type="project" value="TreeGrafter"/>
</dbReference>
<evidence type="ECO:0000259" key="10">
    <source>
        <dbReference type="PROSITE" id="PS51643"/>
    </source>
</evidence>
<dbReference type="SUPFAM" id="SSF52540">
    <property type="entry name" value="P-loop containing nucleoside triphosphate hydrolases"/>
    <property type="match status" value="1"/>
</dbReference>
<dbReference type="Gene3D" id="1.10.3210.30">
    <property type="match status" value="1"/>
</dbReference>
<gene>
    <name evidence="11" type="primary">cas3</name>
    <name evidence="11" type="ORF">HW270_06025</name>
</gene>
<dbReference type="InterPro" id="IPR006474">
    <property type="entry name" value="Helicase_Cas3_CRISPR-ass_core"/>
</dbReference>
<dbReference type="SMART" id="SM00487">
    <property type="entry name" value="DEXDc"/>
    <property type="match status" value="1"/>
</dbReference>
<name>A0A7Y8VS72_9FIRM</name>
<dbReference type="NCBIfam" id="TIGR01596">
    <property type="entry name" value="cas3_HD"/>
    <property type="match status" value="1"/>
</dbReference>
<dbReference type="EMBL" id="JABXYR010000002">
    <property type="protein sequence ID" value="NWO23619.1"/>
    <property type="molecule type" value="Genomic_DNA"/>
</dbReference>
<keyword evidence="8" id="KW-0067">ATP-binding</keyword>
<sequence length="782" mass="91270">MAEKEFLAKSYTEETIQEHTDKVLQEYERLKKFYKNCNVNWTLLEQACLYHDLGKMNSKFQRKIRNAEKVEDEVPHGILSTLFLDAKRLKEDFQGADDFKSFDDLDDAMYLLFSAIFYHHDRESFEKSDFTDNLEKNINREKDSLQYIVKNFKYDKVRIPEKLHFRDKYISRFSNSDKSYLLGEYVLLKGCLNRVDYAASAHVPVEIENDFLENKLDCFMEKLQKRAVDENRDEPKWNDLQKFMKDNKDENLVAIAQTGMGKTEAGLWWIGNNKGFFTLPVRTAINAIYMRIKEEILDNKFIEERLGLLHGETRGIYLQLQGESDENLDIENYFTVTKQLSLPLTVCTVDQLFTTVFRYRGYEAKLATLSYSKIVIDEIQMYGPEIIGFLICGLKMVTELGGRFVIMTATFPGFLRDIMESYGLKFIMPEPFVDEKRIRHSVEWHEEGITADFIFEKYNNNRVLVVCNTVNKCKEVYKELSNKMDLQENSSDSKSIDESELNMLHGKYIYKDRIEKEKAILSFGKIDEGGTKDNRKGIWIASSIAEASLDVDFDILITELSDVNGLFQRMGRCYRKRSWNGDGANCYVFDGGEKKCSGAGYNIDENIFELSKEKLREYFKTAPRELREIDKMNLVRDIYSTENMKGSKCRKYYDKIKKCIEQPTLYLPAENTKPDAQKLFRDITTETVIPLVVFENNIGEIEILEKSLSDRNLSMEEKIENREKLKAFTLGIERYQLENVRPKATIKLGKYEEIKIIDAEYNPEMGLISITKESKEIESNII</sequence>
<dbReference type="InterPro" id="IPR006483">
    <property type="entry name" value="CRISPR-assoc_Cas3_HD"/>
</dbReference>
<dbReference type="GO" id="GO:0004518">
    <property type="term" value="F:nuclease activity"/>
    <property type="evidence" value="ECO:0007669"/>
    <property type="project" value="UniProtKB-KW"/>
</dbReference>
<dbReference type="CDD" id="cd09641">
    <property type="entry name" value="Cas3''_I"/>
    <property type="match status" value="1"/>
</dbReference>
<dbReference type="Pfam" id="PF00270">
    <property type="entry name" value="DEAD"/>
    <property type="match status" value="1"/>
</dbReference>
<dbReference type="InterPro" id="IPR011545">
    <property type="entry name" value="DEAD/DEAH_box_helicase_dom"/>
</dbReference>
<evidence type="ECO:0000256" key="6">
    <source>
        <dbReference type="ARBA" id="ARBA00022801"/>
    </source>
</evidence>
<dbReference type="RefSeq" id="WP_178978629.1">
    <property type="nucleotide sequence ID" value="NZ_JABXYR010000002.1"/>
</dbReference>
<reference evidence="11 12" key="1">
    <citation type="submission" date="2020-06" db="EMBL/GenBank/DDBJ databases">
        <title>Mogibacterium timidum strain W9173 genomic sequence.</title>
        <authorList>
            <person name="Wade W.G."/>
            <person name="Johnston C.D."/>
            <person name="Chen T."/>
            <person name="Dewhirst F.E."/>
        </authorList>
    </citation>
    <scope>NUCLEOTIDE SEQUENCE [LARGE SCALE GENOMIC DNA]</scope>
    <source>
        <strain evidence="11 12">W9173</strain>
    </source>
</reference>
<evidence type="ECO:0000313" key="11">
    <source>
        <dbReference type="EMBL" id="NWO23619.1"/>
    </source>
</evidence>
<keyword evidence="6" id="KW-0378">Hydrolase</keyword>
<dbReference type="GO" id="GO:0016787">
    <property type="term" value="F:hydrolase activity"/>
    <property type="evidence" value="ECO:0007669"/>
    <property type="project" value="UniProtKB-KW"/>
</dbReference>
<dbReference type="InterPro" id="IPR027417">
    <property type="entry name" value="P-loop_NTPase"/>
</dbReference>
<dbReference type="InterPro" id="IPR014001">
    <property type="entry name" value="Helicase_ATP-bd"/>
</dbReference>
<dbReference type="GO" id="GO:0051607">
    <property type="term" value="P:defense response to virus"/>
    <property type="evidence" value="ECO:0007669"/>
    <property type="project" value="UniProtKB-KW"/>
</dbReference>
<dbReference type="GO" id="GO:0003723">
    <property type="term" value="F:RNA binding"/>
    <property type="evidence" value="ECO:0007669"/>
    <property type="project" value="TreeGrafter"/>
</dbReference>
<dbReference type="NCBIfam" id="TIGR01587">
    <property type="entry name" value="cas3_core"/>
    <property type="match status" value="1"/>
</dbReference>
<keyword evidence="9" id="KW-0051">Antiviral defense</keyword>
<keyword evidence="3" id="KW-0540">Nuclease</keyword>
<dbReference type="Pfam" id="PF22590">
    <property type="entry name" value="Cas3-like_C_2"/>
    <property type="match status" value="1"/>
</dbReference>
<keyword evidence="7" id="KW-0347">Helicase</keyword>
<evidence type="ECO:0000313" key="12">
    <source>
        <dbReference type="Proteomes" id="UP000526307"/>
    </source>
</evidence>
<dbReference type="Gene3D" id="3.40.50.300">
    <property type="entry name" value="P-loop containing nucleotide triphosphate hydrolases"/>
    <property type="match status" value="2"/>
</dbReference>
<evidence type="ECO:0000256" key="8">
    <source>
        <dbReference type="ARBA" id="ARBA00022840"/>
    </source>
</evidence>
<evidence type="ECO:0000256" key="2">
    <source>
        <dbReference type="ARBA" id="ARBA00009046"/>
    </source>
</evidence>
<keyword evidence="5" id="KW-0547">Nucleotide-binding</keyword>
<protein>
    <submittedName>
        <fullName evidence="11">CRISPR-associated helicase Cas3</fullName>
    </submittedName>
</protein>
<dbReference type="AlphaFoldDB" id="A0A7Y8VS72"/>
<evidence type="ECO:0000256" key="1">
    <source>
        <dbReference type="ARBA" id="ARBA00006847"/>
    </source>
</evidence>
<dbReference type="InterPro" id="IPR054712">
    <property type="entry name" value="Cas3-like_dom"/>
</dbReference>